<dbReference type="SUPFAM" id="SSF52777">
    <property type="entry name" value="CoA-dependent acyltransferases"/>
    <property type="match status" value="3"/>
</dbReference>
<dbReference type="SUPFAM" id="SSF56801">
    <property type="entry name" value="Acetyl-CoA synthetase-like"/>
    <property type="match status" value="1"/>
</dbReference>
<dbReference type="Gene3D" id="3.30.559.10">
    <property type="entry name" value="Chloramphenicol acetyltransferase-like domain"/>
    <property type="match status" value="1"/>
</dbReference>
<dbReference type="PROSITE" id="PS00455">
    <property type="entry name" value="AMP_BINDING"/>
    <property type="match status" value="1"/>
</dbReference>
<dbReference type="Pfam" id="PF00550">
    <property type="entry name" value="PP-binding"/>
    <property type="match status" value="1"/>
</dbReference>
<dbReference type="InterPro" id="IPR020845">
    <property type="entry name" value="AMP-binding_CS"/>
</dbReference>
<dbReference type="GO" id="GO:0005737">
    <property type="term" value="C:cytoplasm"/>
    <property type="evidence" value="ECO:0007669"/>
    <property type="project" value="TreeGrafter"/>
</dbReference>
<proteinExistence type="inferred from homology"/>
<dbReference type="EMBL" id="CP096983">
    <property type="protein sequence ID" value="URZ12073.1"/>
    <property type="molecule type" value="Genomic_DNA"/>
</dbReference>
<dbReference type="GO" id="GO:0008610">
    <property type="term" value="P:lipid biosynthetic process"/>
    <property type="evidence" value="ECO:0007669"/>
    <property type="project" value="UniProtKB-ARBA"/>
</dbReference>
<reference evidence="5 6" key="1">
    <citation type="submission" date="2022-04" db="EMBL/GenBank/DDBJ databases">
        <title>Genome sequence of C. roseum typestrain.</title>
        <authorList>
            <person name="Poehlein A."/>
            <person name="Schoch T."/>
            <person name="Duerre P."/>
            <person name="Daniel R."/>
        </authorList>
    </citation>
    <scope>NUCLEOTIDE SEQUENCE [LARGE SCALE GENOMIC DNA]</scope>
    <source>
        <strain evidence="5 6">DSM 7320</strain>
    </source>
</reference>
<dbReference type="Gene3D" id="3.30.559.30">
    <property type="entry name" value="Nonribosomal peptide synthetase, condensation domain"/>
    <property type="match status" value="2"/>
</dbReference>
<comment type="similarity">
    <text evidence="2">Belongs to the ATP-dependent AMP-binding enzyme family.</text>
</comment>
<dbReference type="FunFam" id="1.10.1200.10:FF:000005">
    <property type="entry name" value="Nonribosomal peptide synthetase 1"/>
    <property type="match status" value="1"/>
</dbReference>
<dbReference type="SUPFAM" id="SSF47336">
    <property type="entry name" value="ACP-like"/>
    <property type="match status" value="1"/>
</dbReference>
<dbReference type="Gene3D" id="3.30.300.30">
    <property type="match status" value="1"/>
</dbReference>
<name>A0A1S8L066_9CLOT</name>
<dbReference type="InterPro" id="IPR025110">
    <property type="entry name" value="AMP-bd_C"/>
</dbReference>
<dbReference type="InterPro" id="IPR000873">
    <property type="entry name" value="AMP-dep_synth/lig_dom"/>
</dbReference>
<dbReference type="InterPro" id="IPR020459">
    <property type="entry name" value="AMP-binding"/>
</dbReference>
<dbReference type="PANTHER" id="PTHR45527:SF1">
    <property type="entry name" value="FATTY ACID SYNTHASE"/>
    <property type="match status" value="1"/>
</dbReference>
<dbReference type="PANTHER" id="PTHR45527">
    <property type="entry name" value="NONRIBOSOMAL PEPTIDE SYNTHETASE"/>
    <property type="match status" value="1"/>
</dbReference>
<gene>
    <name evidence="5" type="primary">grsB_1</name>
    <name evidence="5" type="ORF">CROST_027900</name>
</gene>
<dbReference type="RefSeq" id="WP_077832097.1">
    <property type="nucleotide sequence ID" value="NZ_CP096983.1"/>
</dbReference>
<evidence type="ECO:0000256" key="4">
    <source>
        <dbReference type="ARBA" id="ARBA00022553"/>
    </source>
</evidence>
<evidence type="ECO:0000313" key="5">
    <source>
        <dbReference type="EMBL" id="URZ12073.1"/>
    </source>
</evidence>
<sequence length="1279" mass="147358">MLGIKDNKSIECEKFWRKIISEDIEKSSFSHTISNKPIGDYDSLKFIFPQEISREIFKVCNNSSIGIYIYMISAVQYILNIYSNNIDLVIGTEPIKGKSDNDIYGKILMFKSSINVENTFKEFLSQSKEMFVNINKFKLDVQQVQKIAGIEEFDNKTAIIDTIVKFNSISLNKELKDFNVATIFEFDVKQNDIVCSIKYRMDLLDEIEIKGIKNHLINFLKEVTINPNSKLKMINILSDKEKDNLIELGSGKMYNFNKNETIQELFEKQVTLTPNNIAIVFGDKRLTYKYLNEKSNSLARVLRNKGVKSNTIVGIVTERSLEMIIGIFAILKAGGAYLPIDPSYPKERVEYMLGDSSAEILLTMNNILDDVKFTGEIIDLFDNKLFEYDTSNLEKINSFEDLIYIIYTSGTTGKPKGVMVKRGSFNNLVKWYCSEFAISKKDNVLLMSSVGFDLSQKNIYAPLIVGGKLTLANKGVVDYGFVIKVIKNEKITIINCAPSAFNPIVELNKGSNYDGLKSLKYIFLGGEVINIVKLNKWRNSNNCNAEIVNTYGPTECTDIATFYRMNWGEYTSVPIGKPINNVRLYVLNKNRQLLPKGILGELYISGIGISKGYLNKESLTKEKFVDNPFEIGRKMYNTGDLVRWLPDGNLEFLGRRDHQIKIRGFRIEIGEIEKRLIADDKVKEAVVIDRVDELGSKYLCAYLVTNGRLTIKELRMNLSKSLPEYMIPSKFIELKSMPLNNNGKIDRKALVEVKANALTGGIYKEARNETEKKLVNIWMDILKVNKIGIRDSFFELGGNSLSAMFLVAEINKNLNSNISIVDILELKIIENIAKLIDANLNKCEYGPLINIGQKQDYRVSSSQKRMFILQNLNPLDVSYNVQTVKIIKGSLDIDKLENCLKEIIKRHEALRTSFALKENEIVQIINDKVDFNIEIIEGNNEIEYVIKKFVRPFDLTKSPLIRVGIWKYEEEKYVMIMDIHHICSDAITIKILLDELSLLYNEKVLPKVEFQYKDFAYWQNELLKTPMLQSQRDYWYNNLSSYNFKSNIFNRCKFTYRENGKLGRTKFNIGKILENQLENLCHSNDLTLHTVLLTAYSILLYRFSNQEDIIIGTPIAGRQYANLDKIVGVFINTLAIRSFLNSDLKVSELLKQIKNTMHNAFKNQDYPFDNIISDLNIERKGKENLLFNTMFVLNNFNYRELKLLNTEILDYDVNDLGLMVDIDLEVEIVNNELIFTFEYNDMIFRKDLIDKFIYNYIKILRALLNYDIKIGDIKIDEFF</sequence>
<dbReference type="InterPro" id="IPR009081">
    <property type="entry name" value="PP-bd_ACP"/>
</dbReference>
<dbReference type="Gene3D" id="1.10.1200.10">
    <property type="entry name" value="ACP-like"/>
    <property type="match status" value="1"/>
</dbReference>
<dbReference type="PROSITE" id="PS50075">
    <property type="entry name" value="CARRIER"/>
    <property type="match status" value="1"/>
</dbReference>
<keyword evidence="6" id="KW-1185">Reference proteome</keyword>
<dbReference type="PRINTS" id="PR00154">
    <property type="entry name" value="AMPBINDING"/>
</dbReference>
<dbReference type="Pfam" id="PF00668">
    <property type="entry name" value="Condensation"/>
    <property type="match status" value="2"/>
</dbReference>
<dbReference type="InterPro" id="IPR036736">
    <property type="entry name" value="ACP-like_sf"/>
</dbReference>
<dbReference type="InterPro" id="IPR045851">
    <property type="entry name" value="AMP-bd_C_sf"/>
</dbReference>
<keyword evidence="3" id="KW-0596">Phosphopantetheine</keyword>
<evidence type="ECO:0000256" key="2">
    <source>
        <dbReference type="ARBA" id="ARBA00006432"/>
    </source>
</evidence>
<dbReference type="GO" id="GO:0043041">
    <property type="term" value="P:amino acid activation for nonribosomal peptide biosynthetic process"/>
    <property type="evidence" value="ECO:0007669"/>
    <property type="project" value="TreeGrafter"/>
</dbReference>
<accession>A0A1S8L066</accession>
<dbReference type="FunFam" id="3.40.50.12780:FF:000012">
    <property type="entry name" value="Non-ribosomal peptide synthetase"/>
    <property type="match status" value="1"/>
</dbReference>
<dbReference type="FunFam" id="3.30.300.30:FF:000010">
    <property type="entry name" value="Enterobactin synthetase component F"/>
    <property type="match status" value="1"/>
</dbReference>
<dbReference type="STRING" id="84029.CROST_37550"/>
<dbReference type="InterPro" id="IPR001242">
    <property type="entry name" value="Condensation_dom"/>
</dbReference>
<dbReference type="Gene3D" id="3.40.50.980">
    <property type="match status" value="2"/>
</dbReference>
<dbReference type="InterPro" id="IPR023213">
    <property type="entry name" value="CAT-like_dom_sf"/>
</dbReference>
<organism evidence="5 6">
    <name type="scientific">Clostridium felsineum</name>
    <dbReference type="NCBI Taxonomy" id="36839"/>
    <lineage>
        <taxon>Bacteria</taxon>
        <taxon>Bacillati</taxon>
        <taxon>Bacillota</taxon>
        <taxon>Clostridia</taxon>
        <taxon>Eubacteriales</taxon>
        <taxon>Clostridiaceae</taxon>
        <taxon>Clostridium</taxon>
    </lineage>
</organism>
<dbReference type="NCBIfam" id="TIGR01733">
    <property type="entry name" value="AA-adenyl-dom"/>
    <property type="match status" value="1"/>
</dbReference>
<comment type="cofactor">
    <cofactor evidence="1">
        <name>pantetheine 4'-phosphate</name>
        <dbReference type="ChEBI" id="CHEBI:47942"/>
    </cofactor>
</comment>
<dbReference type="AlphaFoldDB" id="A0A1S8L066"/>
<dbReference type="Pfam" id="PF00501">
    <property type="entry name" value="AMP-binding"/>
    <property type="match status" value="1"/>
</dbReference>
<keyword evidence="4" id="KW-0597">Phosphoprotein</keyword>
<dbReference type="Proteomes" id="UP000190951">
    <property type="component" value="Chromosome"/>
</dbReference>
<evidence type="ECO:0000256" key="1">
    <source>
        <dbReference type="ARBA" id="ARBA00001957"/>
    </source>
</evidence>
<dbReference type="GO" id="GO:0044550">
    <property type="term" value="P:secondary metabolite biosynthetic process"/>
    <property type="evidence" value="ECO:0007669"/>
    <property type="project" value="UniProtKB-ARBA"/>
</dbReference>
<dbReference type="FunFam" id="3.40.50.980:FF:000001">
    <property type="entry name" value="Non-ribosomal peptide synthetase"/>
    <property type="match status" value="1"/>
</dbReference>
<dbReference type="KEGG" id="crw:CROST_027900"/>
<dbReference type="GO" id="GO:0003824">
    <property type="term" value="F:catalytic activity"/>
    <property type="evidence" value="ECO:0007669"/>
    <property type="project" value="InterPro"/>
</dbReference>
<protein>
    <submittedName>
        <fullName evidence="5">Gramicidin S synthase 2</fullName>
    </submittedName>
</protein>
<dbReference type="CDD" id="cd19531">
    <property type="entry name" value="LCL_NRPS-like"/>
    <property type="match status" value="1"/>
</dbReference>
<dbReference type="FunFam" id="2.30.38.10:FF:000001">
    <property type="entry name" value="Non-ribosomal peptide synthetase PvdI"/>
    <property type="match status" value="1"/>
</dbReference>
<dbReference type="InterPro" id="IPR010071">
    <property type="entry name" value="AA_adenyl_dom"/>
</dbReference>
<evidence type="ECO:0000256" key="3">
    <source>
        <dbReference type="ARBA" id="ARBA00022450"/>
    </source>
</evidence>
<dbReference type="GO" id="GO:0031177">
    <property type="term" value="F:phosphopantetheine binding"/>
    <property type="evidence" value="ECO:0007669"/>
    <property type="project" value="TreeGrafter"/>
</dbReference>
<evidence type="ECO:0000313" key="6">
    <source>
        <dbReference type="Proteomes" id="UP000190951"/>
    </source>
</evidence>
<dbReference type="Pfam" id="PF13193">
    <property type="entry name" value="AMP-binding_C"/>
    <property type="match status" value="1"/>
</dbReference>
<dbReference type="Gene3D" id="2.30.38.10">
    <property type="entry name" value="Luciferase, Domain 3"/>
    <property type="match status" value="1"/>
</dbReference>